<dbReference type="Proteomes" id="UP000283727">
    <property type="component" value="Unassembled WGS sequence"/>
</dbReference>
<dbReference type="EMBL" id="QRLR01000006">
    <property type="protein sequence ID" value="RHJ22019.1"/>
    <property type="molecule type" value="Genomic_DNA"/>
</dbReference>
<dbReference type="RefSeq" id="WP_117658405.1">
    <property type="nucleotide sequence ID" value="NZ_JAQECX010000005.1"/>
</dbReference>
<dbReference type="AlphaFoldDB" id="A0A415C2Y9"/>
<gene>
    <name evidence="1" type="ORF">DW137_09305</name>
</gene>
<name>A0A415C2Y9_BIFBI</name>
<evidence type="ECO:0000313" key="2">
    <source>
        <dbReference type="Proteomes" id="UP000283727"/>
    </source>
</evidence>
<proteinExistence type="predicted"/>
<sequence length="182" mass="20786">MKTRKPAGQRVAFRRLSGIKRQVGREYVRADHKTEIRYNWQPGDGANYIHTLAGHAHNHDGHLLTRFNGASVMNLKMCQRLIIWTTDDDWLMGDIHDVGDDKQPPTDSRYTMPEACADTGNRWVQLDDVTSGHGFPFEEYEFAASIRNGGYKRPIPLRDSVMRGHGSNLIYATRKEAYDPVD</sequence>
<comment type="caution">
    <text evidence="1">The sequence shown here is derived from an EMBL/GenBank/DDBJ whole genome shotgun (WGS) entry which is preliminary data.</text>
</comment>
<organism evidence="1 2">
    <name type="scientific">Bifidobacterium bifidum</name>
    <dbReference type="NCBI Taxonomy" id="1681"/>
    <lineage>
        <taxon>Bacteria</taxon>
        <taxon>Bacillati</taxon>
        <taxon>Actinomycetota</taxon>
        <taxon>Actinomycetes</taxon>
        <taxon>Bifidobacteriales</taxon>
        <taxon>Bifidobacteriaceae</taxon>
        <taxon>Bifidobacterium</taxon>
    </lineage>
</organism>
<reference evidence="1 2" key="1">
    <citation type="submission" date="2018-08" db="EMBL/GenBank/DDBJ databases">
        <title>A genome reference for cultivated species of the human gut microbiota.</title>
        <authorList>
            <person name="Zou Y."/>
            <person name="Xue W."/>
            <person name="Luo G."/>
        </authorList>
    </citation>
    <scope>NUCLEOTIDE SEQUENCE [LARGE SCALE GENOMIC DNA]</scope>
    <source>
        <strain evidence="1 2">AM12-10</strain>
    </source>
</reference>
<protein>
    <submittedName>
        <fullName evidence="1">Uncharacterized protein</fullName>
    </submittedName>
</protein>
<evidence type="ECO:0000313" key="1">
    <source>
        <dbReference type="EMBL" id="RHJ22019.1"/>
    </source>
</evidence>
<accession>A0A415C2Y9</accession>